<evidence type="ECO:0000256" key="1">
    <source>
        <dbReference type="SAM" id="MobiDB-lite"/>
    </source>
</evidence>
<reference evidence="2 3" key="1">
    <citation type="journal article" date="2018" name="Mol. Plant">
        <title>The genome of Artemisia annua provides insight into the evolution of Asteraceae family and artemisinin biosynthesis.</title>
        <authorList>
            <person name="Shen Q."/>
            <person name="Zhang L."/>
            <person name="Liao Z."/>
            <person name="Wang S."/>
            <person name="Yan T."/>
            <person name="Shi P."/>
            <person name="Liu M."/>
            <person name="Fu X."/>
            <person name="Pan Q."/>
            <person name="Wang Y."/>
            <person name="Lv Z."/>
            <person name="Lu X."/>
            <person name="Zhang F."/>
            <person name="Jiang W."/>
            <person name="Ma Y."/>
            <person name="Chen M."/>
            <person name="Hao X."/>
            <person name="Li L."/>
            <person name="Tang Y."/>
            <person name="Lv G."/>
            <person name="Zhou Y."/>
            <person name="Sun X."/>
            <person name="Brodelius P.E."/>
            <person name="Rose J.K.C."/>
            <person name="Tang K."/>
        </authorList>
    </citation>
    <scope>NUCLEOTIDE SEQUENCE [LARGE SCALE GENOMIC DNA]</scope>
    <source>
        <strain evidence="3">cv. Huhao1</strain>
        <tissue evidence="2">Leaf</tissue>
    </source>
</reference>
<proteinExistence type="predicted"/>
<evidence type="ECO:0000313" key="2">
    <source>
        <dbReference type="EMBL" id="PWA60608.1"/>
    </source>
</evidence>
<name>A0A2U1MHB6_ARTAN</name>
<accession>A0A2U1MHB6</accession>
<dbReference type="AlphaFoldDB" id="A0A2U1MHB6"/>
<feature type="region of interest" description="Disordered" evidence="1">
    <location>
        <begin position="109"/>
        <end position="141"/>
    </location>
</feature>
<feature type="compositionally biased region" description="Basic residues" evidence="1">
    <location>
        <begin position="109"/>
        <end position="120"/>
    </location>
</feature>
<gene>
    <name evidence="2" type="ORF">CTI12_AA376890</name>
</gene>
<comment type="caution">
    <text evidence="2">The sequence shown here is derived from an EMBL/GenBank/DDBJ whole genome shotgun (WGS) entry which is preliminary data.</text>
</comment>
<dbReference type="OrthoDB" id="7777654at2759"/>
<dbReference type="EMBL" id="PKPP01005312">
    <property type="protein sequence ID" value="PWA60608.1"/>
    <property type="molecule type" value="Genomic_DNA"/>
</dbReference>
<dbReference type="Proteomes" id="UP000245207">
    <property type="component" value="Unassembled WGS sequence"/>
</dbReference>
<sequence length="141" mass="16348">MKEGDHVLTIFNGECGVELLQWLLLLQPNKGWYMFSWRYDELESFCKFMDSLIDLSPPDALQGASSFNSRIKHKLQIILAPLFASVYLHGSARDGDAIDIIEHQVEQQRRKKKMWNKKRLLQSSTNKVKKEENTNVSDSYA</sequence>
<evidence type="ECO:0000313" key="3">
    <source>
        <dbReference type="Proteomes" id="UP000245207"/>
    </source>
</evidence>
<organism evidence="2 3">
    <name type="scientific">Artemisia annua</name>
    <name type="common">Sweet wormwood</name>
    <dbReference type="NCBI Taxonomy" id="35608"/>
    <lineage>
        <taxon>Eukaryota</taxon>
        <taxon>Viridiplantae</taxon>
        <taxon>Streptophyta</taxon>
        <taxon>Embryophyta</taxon>
        <taxon>Tracheophyta</taxon>
        <taxon>Spermatophyta</taxon>
        <taxon>Magnoliopsida</taxon>
        <taxon>eudicotyledons</taxon>
        <taxon>Gunneridae</taxon>
        <taxon>Pentapetalae</taxon>
        <taxon>asterids</taxon>
        <taxon>campanulids</taxon>
        <taxon>Asterales</taxon>
        <taxon>Asteraceae</taxon>
        <taxon>Asteroideae</taxon>
        <taxon>Anthemideae</taxon>
        <taxon>Artemisiinae</taxon>
        <taxon>Artemisia</taxon>
    </lineage>
</organism>
<keyword evidence="3" id="KW-1185">Reference proteome</keyword>
<protein>
    <submittedName>
        <fullName evidence="2">FAD dependent oxidoreductase</fullName>
    </submittedName>
</protein>